<dbReference type="InterPro" id="IPR010666">
    <property type="entry name" value="Znf_GRF"/>
</dbReference>
<keyword evidence="8" id="KW-1185">Reference proteome</keyword>
<dbReference type="Pfam" id="PF06839">
    <property type="entry name" value="Zn_ribbon_GRF"/>
    <property type="match status" value="1"/>
</dbReference>
<reference evidence="7 8" key="2">
    <citation type="journal article" date="2012" name="PLoS Pathog.">
        <title>Diverse lifestyles and strategies of plant pathogenesis encoded in the genomes of eighteen Dothideomycetes fungi.</title>
        <authorList>
            <person name="Ohm R.A."/>
            <person name="Feau N."/>
            <person name="Henrissat B."/>
            <person name="Schoch C.L."/>
            <person name="Horwitz B.A."/>
            <person name="Barry K.W."/>
            <person name="Condon B.J."/>
            <person name="Copeland A.C."/>
            <person name="Dhillon B."/>
            <person name="Glaser F."/>
            <person name="Hesse C.N."/>
            <person name="Kosti I."/>
            <person name="LaButti K."/>
            <person name="Lindquist E.A."/>
            <person name="Lucas S."/>
            <person name="Salamov A.A."/>
            <person name="Bradshaw R.E."/>
            <person name="Ciuffetti L."/>
            <person name="Hamelin R.C."/>
            <person name="Kema G.H.J."/>
            <person name="Lawrence C."/>
            <person name="Scott J.A."/>
            <person name="Spatafora J.W."/>
            <person name="Turgeon B.G."/>
            <person name="de Wit P.J.G.M."/>
            <person name="Zhong S."/>
            <person name="Goodwin S.B."/>
            <person name="Grigoriev I.V."/>
        </authorList>
    </citation>
    <scope>NUCLEOTIDE SEQUENCE [LARGE SCALE GENOMIC DNA]</scope>
    <source>
        <strain evidence="8">NZE10 / CBS 128990</strain>
    </source>
</reference>
<keyword evidence="2 4" id="KW-0863">Zinc-finger</keyword>
<sequence>MERGGRYRSRGGRASGRGGAATATGKGVFANGTWHCNCTPRLPAEHFRVKKEGPNKGRWFYTCQQRQPTGARGCDFFLWDEEAKLREESTVLANSRNEPQQEMQDGKPLPQGRGLFSGTSSRQPVCREDSETPSPEPELRPANVSKKRNLRDMIMDEGEDGQPWSLSGNEQKELADTAAVSSTLETPQKAQKTGVYATPATSGKKSSRTLPWLKEQEVMTPATAKKQTVNDYFISPSTAKVGHKAVSFEVISSPSEEATPLTPLPQAQEVPTPAAPLTPSPPSRHKDALVNPADSASSLTTEVLAELASIKLRPEKLASIRSILSKHDLKTQGVTKGRDISRLAVKARDAKIVQLESTIASLEAQRELDRSVIDQLKWKREHVGEEGEEESQL</sequence>
<dbReference type="GO" id="GO:0008270">
    <property type="term" value="F:zinc ion binding"/>
    <property type="evidence" value="ECO:0007669"/>
    <property type="project" value="UniProtKB-KW"/>
</dbReference>
<evidence type="ECO:0000259" key="6">
    <source>
        <dbReference type="PROSITE" id="PS51999"/>
    </source>
</evidence>
<feature type="region of interest" description="Disordered" evidence="5">
    <location>
        <begin position="1"/>
        <end position="26"/>
    </location>
</feature>
<dbReference type="PROSITE" id="PS51999">
    <property type="entry name" value="ZF_GRF"/>
    <property type="match status" value="1"/>
</dbReference>
<feature type="compositionally biased region" description="Polar residues" evidence="5">
    <location>
        <begin position="92"/>
        <end position="103"/>
    </location>
</feature>
<dbReference type="AlphaFoldDB" id="N1Q4W4"/>
<feature type="compositionally biased region" description="Polar residues" evidence="5">
    <location>
        <begin position="179"/>
        <end position="191"/>
    </location>
</feature>
<proteinExistence type="predicted"/>
<feature type="region of interest" description="Disordered" evidence="5">
    <location>
        <begin position="253"/>
        <end position="295"/>
    </location>
</feature>
<evidence type="ECO:0000313" key="8">
    <source>
        <dbReference type="Proteomes" id="UP000016933"/>
    </source>
</evidence>
<reference evidence="8" key="1">
    <citation type="journal article" date="2012" name="PLoS Genet.">
        <title>The genomes of the fungal plant pathogens Cladosporium fulvum and Dothistroma septosporum reveal adaptation to different hosts and lifestyles but also signatures of common ancestry.</title>
        <authorList>
            <person name="de Wit P.J.G.M."/>
            <person name="van der Burgt A."/>
            <person name="Oekmen B."/>
            <person name="Stergiopoulos I."/>
            <person name="Abd-Elsalam K.A."/>
            <person name="Aerts A.L."/>
            <person name="Bahkali A.H."/>
            <person name="Beenen H.G."/>
            <person name="Chettri P."/>
            <person name="Cox M.P."/>
            <person name="Datema E."/>
            <person name="de Vries R.P."/>
            <person name="Dhillon B."/>
            <person name="Ganley A.R."/>
            <person name="Griffiths S.A."/>
            <person name="Guo Y."/>
            <person name="Hamelin R.C."/>
            <person name="Henrissat B."/>
            <person name="Kabir M.S."/>
            <person name="Jashni M.K."/>
            <person name="Kema G."/>
            <person name="Klaubauf S."/>
            <person name="Lapidus A."/>
            <person name="Levasseur A."/>
            <person name="Lindquist E."/>
            <person name="Mehrabi R."/>
            <person name="Ohm R.A."/>
            <person name="Owen T.J."/>
            <person name="Salamov A."/>
            <person name="Schwelm A."/>
            <person name="Schijlen E."/>
            <person name="Sun H."/>
            <person name="van den Burg H.A."/>
            <person name="van Ham R.C.H.J."/>
            <person name="Zhang S."/>
            <person name="Goodwin S.B."/>
            <person name="Grigoriev I.V."/>
            <person name="Collemare J."/>
            <person name="Bradshaw R.E."/>
        </authorList>
    </citation>
    <scope>NUCLEOTIDE SEQUENCE [LARGE SCALE GENOMIC DNA]</scope>
    <source>
        <strain evidence="8">NZE10 / CBS 128990</strain>
    </source>
</reference>
<dbReference type="STRING" id="675120.N1Q4W4"/>
<dbReference type="OMA" id="WFWTCAQ"/>
<dbReference type="eggNOG" id="ENOG502SYR7">
    <property type="taxonomic scope" value="Eukaryota"/>
</dbReference>
<feature type="domain" description="GRF-type" evidence="6">
    <location>
        <begin position="36"/>
        <end position="83"/>
    </location>
</feature>
<keyword evidence="1" id="KW-0479">Metal-binding</keyword>
<dbReference type="Proteomes" id="UP000016933">
    <property type="component" value="Unassembled WGS sequence"/>
</dbReference>
<name>N1Q4W4_DOTSN</name>
<dbReference type="EMBL" id="KB446535">
    <property type="protein sequence ID" value="EME49950.1"/>
    <property type="molecule type" value="Genomic_DNA"/>
</dbReference>
<feature type="compositionally biased region" description="Pro residues" evidence="5">
    <location>
        <begin position="273"/>
        <end position="282"/>
    </location>
</feature>
<protein>
    <recommendedName>
        <fullName evidence="6">GRF-type domain-containing protein</fullName>
    </recommendedName>
</protein>
<evidence type="ECO:0000256" key="4">
    <source>
        <dbReference type="PROSITE-ProRule" id="PRU01343"/>
    </source>
</evidence>
<evidence type="ECO:0000256" key="1">
    <source>
        <dbReference type="ARBA" id="ARBA00022723"/>
    </source>
</evidence>
<feature type="region of interest" description="Disordered" evidence="5">
    <location>
        <begin position="92"/>
        <end position="214"/>
    </location>
</feature>
<evidence type="ECO:0000256" key="5">
    <source>
        <dbReference type="SAM" id="MobiDB-lite"/>
    </source>
</evidence>
<keyword evidence="3" id="KW-0862">Zinc</keyword>
<organism evidence="7 8">
    <name type="scientific">Dothistroma septosporum (strain NZE10 / CBS 128990)</name>
    <name type="common">Red band needle blight fungus</name>
    <name type="synonym">Mycosphaerella pini</name>
    <dbReference type="NCBI Taxonomy" id="675120"/>
    <lineage>
        <taxon>Eukaryota</taxon>
        <taxon>Fungi</taxon>
        <taxon>Dikarya</taxon>
        <taxon>Ascomycota</taxon>
        <taxon>Pezizomycotina</taxon>
        <taxon>Dothideomycetes</taxon>
        <taxon>Dothideomycetidae</taxon>
        <taxon>Mycosphaerellales</taxon>
        <taxon>Mycosphaerellaceae</taxon>
        <taxon>Dothistroma</taxon>
    </lineage>
</organism>
<evidence type="ECO:0000256" key="3">
    <source>
        <dbReference type="ARBA" id="ARBA00022833"/>
    </source>
</evidence>
<feature type="compositionally biased region" description="Basic residues" evidence="5">
    <location>
        <begin position="1"/>
        <end position="11"/>
    </location>
</feature>
<accession>N1Q4W4</accession>
<gene>
    <name evidence="7" type="ORF">DOTSEDRAFT_31087</name>
</gene>
<evidence type="ECO:0000256" key="2">
    <source>
        <dbReference type="ARBA" id="ARBA00022771"/>
    </source>
</evidence>
<evidence type="ECO:0000313" key="7">
    <source>
        <dbReference type="EMBL" id="EME49950.1"/>
    </source>
</evidence>
<dbReference type="HOGENOM" id="CLU_037645_1_0_1"/>
<dbReference type="OrthoDB" id="430051at2759"/>